<evidence type="ECO:0000256" key="10">
    <source>
        <dbReference type="ARBA" id="ARBA00022840"/>
    </source>
</evidence>
<evidence type="ECO:0000256" key="7">
    <source>
        <dbReference type="ARBA" id="ARBA00022737"/>
    </source>
</evidence>
<dbReference type="InterPro" id="IPR003591">
    <property type="entry name" value="Leu-rich_rpt_typical-subtyp"/>
</dbReference>
<proteinExistence type="predicted"/>
<keyword evidence="13" id="KW-0675">Receptor</keyword>
<evidence type="ECO:0000256" key="15">
    <source>
        <dbReference type="PROSITE-ProRule" id="PRU10141"/>
    </source>
</evidence>
<dbReference type="Gene3D" id="3.80.10.10">
    <property type="entry name" value="Ribonuclease Inhibitor"/>
    <property type="match status" value="2"/>
</dbReference>
<dbReference type="InterPro" id="IPR051716">
    <property type="entry name" value="Plant_RL_S/T_kinase"/>
</dbReference>
<keyword evidence="14" id="KW-0325">Glycoprotein</keyword>
<keyword evidence="9" id="KW-0418">Kinase</keyword>
<dbReference type="SUPFAM" id="SSF52047">
    <property type="entry name" value="RNI-like"/>
    <property type="match status" value="1"/>
</dbReference>
<dbReference type="PROSITE" id="PS00107">
    <property type="entry name" value="PROTEIN_KINASE_ATP"/>
    <property type="match status" value="1"/>
</dbReference>
<evidence type="ECO:0000256" key="9">
    <source>
        <dbReference type="ARBA" id="ARBA00022777"/>
    </source>
</evidence>
<dbReference type="GO" id="GO:0005524">
    <property type="term" value="F:ATP binding"/>
    <property type="evidence" value="ECO:0007669"/>
    <property type="project" value="UniProtKB-UniRule"/>
</dbReference>
<keyword evidence="5 16" id="KW-0812">Transmembrane</keyword>
<keyword evidence="3" id="KW-0433">Leucine-rich repeat</keyword>
<keyword evidence="7" id="KW-0677">Repeat</keyword>
<reference evidence="18" key="1">
    <citation type="submission" date="2021-03" db="EMBL/GenBank/DDBJ databases">
        <authorList>
            <consortium name="Genoscope - CEA"/>
            <person name="William W."/>
        </authorList>
    </citation>
    <scope>NUCLEOTIDE SEQUENCE</scope>
    <source>
        <strain evidence="18">Doubled-haploid Pahang</strain>
    </source>
</reference>
<dbReference type="Pfam" id="PF00560">
    <property type="entry name" value="LRR_1"/>
    <property type="match status" value="9"/>
</dbReference>
<evidence type="ECO:0000256" key="6">
    <source>
        <dbReference type="ARBA" id="ARBA00022729"/>
    </source>
</evidence>
<dbReference type="SMART" id="SM00220">
    <property type="entry name" value="S_TKc"/>
    <property type="match status" value="1"/>
</dbReference>
<keyword evidence="10 15" id="KW-0067">ATP-binding</keyword>
<evidence type="ECO:0000256" key="16">
    <source>
        <dbReference type="SAM" id="Phobius"/>
    </source>
</evidence>
<dbReference type="InterPro" id="IPR000719">
    <property type="entry name" value="Prot_kinase_dom"/>
</dbReference>
<evidence type="ECO:0000256" key="3">
    <source>
        <dbReference type="ARBA" id="ARBA00022614"/>
    </source>
</evidence>
<keyword evidence="12 16" id="KW-0472">Membrane</keyword>
<name>A0A8D7FL26_MUSAM</name>
<sequence length="777" mass="85525">MDLSLNYLTGEVPASFAKLMSLEVFLLSYNNISGRIPGFVGNLSRLSQLELDNNRFSGELPTGIGQLKELTQFFAWQNQLHGNVPSELGGCGKLESLDLSYNFLTGFLPVSLFRIKSLTELMLISNGFFGDLPPDIGNCTKLVRLRLGFNRFSGRMPAEIGHLRNLSFLELSENMISGEIPSELGNCTRLEMIDLHENRIQGTIPSSLEHLRQLNVIDLSRNRIAGPVPEVLGKLRTLSKLMLGGNYLSGSIPKTLGLCGDLEFLDMSSNRIAGPIPEEIGYLQGLDIVLNLSWNYLSGPLPRGLSNLSKLTSLDVSHNMLTGSLDVLGGLDNLVFLDVSYNNFSGYLPETTFFRQLPAASFAGNQQLCANRSDCLLQLKTRSNPSRRAILSCGIALTVGLAIMIVWLLMWTRKLAERRRKEGHGDWQWDFTVFQKVSFSVDDVVQGLSETNVIGRGSSGVVYRVETGAGLTIAVKKLRAEKKNEQLQERDCFTTEVKIHGSIKHKNIVRLLGCCVNRHDDTRLLIFDHISNGSLDDLLHGSTKMTVAWESRYKIALGAAQGLAYLHHDCNPPIIHRDIKARNILVGLEFEPYLADFGLAKPVDRSGRTMPCGVVAGSYGYIAPEYSYSPRITEKSDVYSYGVVLLEILTGLQPSDARIQGAHIVDWVRRELRAANSPAAAVLDGSLRNQTDVEVQEMVQVLGVALLCVNPAPEERPSMRDVAALLREIRIVSRHLQEAGDHPEKGFENCANAAACSSFSRASVPMISSSSSTSSSL</sequence>
<dbReference type="FunFam" id="1.10.510.10:FF:000276">
    <property type="entry name" value="LRR receptor-like serine/threonine-protein kinase RCH1"/>
    <property type="match status" value="1"/>
</dbReference>
<evidence type="ECO:0000256" key="11">
    <source>
        <dbReference type="ARBA" id="ARBA00022989"/>
    </source>
</evidence>
<feature type="domain" description="Protein kinase" evidence="17">
    <location>
        <begin position="448"/>
        <end position="731"/>
    </location>
</feature>
<dbReference type="PROSITE" id="PS50011">
    <property type="entry name" value="PROTEIN_KINASE_DOM"/>
    <property type="match status" value="1"/>
</dbReference>
<feature type="transmembrane region" description="Helical" evidence="16">
    <location>
        <begin position="389"/>
        <end position="411"/>
    </location>
</feature>
<dbReference type="EMBL" id="HG996473">
    <property type="protein sequence ID" value="CAG1857682.1"/>
    <property type="molecule type" value="Genomic_DNA"/>
</dbReference>
<dbReference type="InterPro" id="IPR001611">
    <property type="entry name" value="Leu-rich_rpt"/>
</dbReference>
<dbReference type="FunFam" id="3.80.10.10:FF:000333">
    <property type="entry name" value="LRR receptor-like serine/threonine-protein kinase RCH1"/>
    <property type="match status" value="1"/>
</dbReference>
<dbReference type="Gene3D" id="3.30.200.20">
    <property type="entry name" value="Phosphorylase Kinase, domain 1"/>
    <property type="match status" value="1"/>
</dbReference>
<evidence type="ECO:0000256" key="2">
    <source>
        <dbReference type="ARBA" id="ARBA00022527"/>
    </source>
</evidence>
<dbReference type="Pfam" id="PF00069">
    <property type="entry name" value="Pkinase"/>
    <property type="match status" value="1"/>
</dbReference>
<dbReference type="Gene3D" id="1.10.510.10">
    <property type="entry name" value="Transferase(Phosphotransferase) domain 1"/>
    <property type="match status" value="1"/>
</dbReference>
<dbReference type="SMART" id="SM00369">
    <property type="entry name" value="LRR_TYP"/>
    <property type="match status" value="7"/>
</dbReference>
<dbReference type="InterPro" id="IPR017441">
    <property type="entry name" value="Protein_kinase_ATP_BS"/>
</dbReference>
<keyword evidence="2" id="KW-0723">Serine/threonine-protein kinase</keyword>
<evidence type="ECO:0000256" key="8">
    <source>
        <dbReference type="ARBA" id="ARBA00022741"/>
    </source>
</evidence>
<dbReference type="InterPro" id="IPR008271">
    <property type="entry name" value="Ser/Thr_kinase_AS"/>
</dbReference>
<dbReference type="FunFam" id="3.80.10.10:FF:000383">
    <property type="entry name" value="Leucine-rich repeat receptor protein kinase EMS1"/>
    <property type="match status" value="1"/>
</dbReference>
<evidence type="ECO:0000256" key="14">
    <source>
        <dbReference type="ARBA" id="ARBA00023180"/>
    </source>
</evidence>
<dbReference type="InterPro" id="IPR011009">
    <property type="entry name" value="Kinase-like_dom_sf"/>
</dbReference>
<dbReference type="PANTHER" id="PTHR48053">
    <property type="entry name" value="LEUCINE RICH REPEAT FAMILY PROTEIN, EXPRESSED"/>
    <property type="match status" value="1"/>
</dbReference>
<evidence type="ECO:0000256" key="1">
    <source>
        <dbReference type="ARBA" id="ARBA00004162"/>
    </source>
</evidence>
<evidence type="ECO:0000256" key="5">
    <source>
        <dbReference type="ARBA" id="ARBA00022692"/>
    </source>
</evidence>
<dbReference type="InterPro" id="IPR032675">
    <property type="entry name" value="LRR_dom_sf"/>
</dbReference>
<evidence type="ECO:0000256" key="12">
    <source>
        <dbReference type="ARBA" id="ARBA00023136"/>
    </source>
</evidence>
<dbReference type="GO" id="GO:0005886">
    <property type="term" value="C:plasma membrane"/>
    <property type="evidence" value="ECO:0007669"/>
    <property type="project" value="UniProtKB-SubCell"/>
</dbReference>
<evidence type="ECO:0000256" key="13">
    <source>
        <dbReference type="ARBA" id="ARBA00023170"/>
    </source>
</evidence>
<keyword evidence="6" id="KW-0732">Signal</keyword>
<organism evidence="18">
    <name type="scientific">Musa acuminata subsp. malaccensis</name>
    <name type="common">Wild banana</name>
    <name type="synonym">Musa malaccensis</name>
    <dbReference type="NCBI Taxonomy" id="214687"/>
    <lineage>
        <taxon>Eukaryota</taxon>
        <taxon>Viridiplantae</taxon>
        <taxon>Streptophyta</taxon>
        <taxon>Embryophyta</taxon>
        <taxon>Tracheophyta</taxon>
        <taxon>Spermatophyta</taxon>
        <taxon>Magnoliopsida</taxon>
        <taxon>Liliopsida</taxon>
        <taxon>Zingiberales</taxon>
        <taxon>Musaceae</taxon>
        <taxon>Musa</taxon>
    </lineage>
</organism>
<evidence type="ECO:0000256" key="4">
    <source>
        <dbReference type="ARBA" id="ARBA00022679"/>
    </source>
</evidence>
<keyword evidence="11 16" id="KW-1133">Transmembrane helix</keyword>
<keyword evidence="8 15" id="KW-0547">Nucleotide-binding</keyword>
<protein>
    <submittedName>
        <fullName evidence="18">(wild Malaysian banana) hypothetical protein</fullName>
    </submittedName>
</protein>
<dbReference type="GO" id="GO:0004674">
    <property type="term" value="F:protein serine/threonine kinase activity"/>
    <property type="evidence" value="ECO:0007669"/>
    <property type="project" value="UniProtKB-KW"/>
</dbReference>
<accession>A0A8D7FL26</accession>
<dbReference type="AlphaFoldDB" id="A0A8D7FL26"/>
<evidence type="ECO:0000313" key="18">
    <source>
        <dbReference type="EMBL" id="CAG1857682.1"/>
    </source>
</evidence>
<feature type="binding site" evidence="15">
    <location>
        <position position="477"/>
    </location>
    <ligand>
        <name>ATP</name>
        <dbReference type="ChEBI" id="CHEBI:30616"/>
    </ligand>
</feature>
<evidence type="ECO:0000259" key="17">
    <source>
        <dbReference type="PROSITE" id="PS50011"/>
    </source>
</evidence>
<gene>
    <name evidence="18" type="ORF">GSMUA_29560.1</name>
</gene>
<comment type="subcellular location">
    <subcellularLocation>
        <location evidence="1">Cell membrane</location>
        <topology evidence="1">Single-pass membrane protein</topology>
    </subcellularLocation>
</comment>
<dbReference type="PROSITE" id="PS00108">
    <property type="entry name" value="PROTEIN_KINASE_ST"/>
    <property type="match status" value="1"/>
</dbReference>
<dbReference type="PANTHER" id="PTHR48053:SF165">
    <property type="entry name" value="RECEPTOR-LIKE PROTEIN KINASE 2 ISOFORM X2"/>
    <property type="match status" value="1"/>
</dbReference>
<dbReference type="SUPFAM" id="SSF56112">
    <property type="entry name" value="Protein kinase-like (PK-like)"/>
    <property type="match status" value="1"/>
</dbReference>
<dbReference type="GO" id="GO:0001653">
    <property type="term" value="F:peptide receptor activity"/>
    <property type="evidence" value="ECO:0007669"/>
    <property type="project" value="UniProtKB-ARBA"/>
</dbReference>
<keyword evidence="4" id="KW-0808">Transferase</keyword>